<reference evidence="2" key="1">
    <citation type="submission" date="2022-08" db="EMBL/GenBank/DDBJ databases">
        <title>Alicyclobacillus fastidiosus DSM 17978, complete genome.</title>
        <authorList>
            <person name="Wang Q."/>
            <person name="Cai R."/>
            <person name="Wang Z."/>
        </authorList>
    </citation>
    <scope>NUCLEOTIDE SEQUENCE</scope>
    <source>
        <strain evidence="2">DSM 17978</strain>
    </source>
</reference>
<accession>A0ABY6ZB02</accession>
<evidence type="ECO:0000256" key="1">
    <source>
        <dbReference type="SAM" id="MobiDB-lite"/>
    </source>
</evidence>
<feature type="region of interest" description="Disordered" evidence="1">
    <location>
        <begin position="52"/>
        <end position="80"/>
    </location>
</feature>
<keyword evidence="3" id="KW-1185">Reference proteome</keyword>
<proteinExistence type="predicted"/>
<dbReference type="EMBL" id="CP104067">
    <property type="protein sequence ID" value="WAH40073.1"/>
    <property type="molecule type" value="Genomic_DNA"/>
</dbReference>
<name>A0ABY6ZB02_9BACL</name>
<evidence type="ECO:0000313" key="2">
    <source>
        <dbReference type="EMBL" id="WAH40073.1"/>
    </source>
</evidence>
<sequence>MRKSKVGIDMEPDLADVGLCSEVKKITNKIRDRRQASEVTIAKKSLLPYFQGSPKGEMASGEKGVGQGGSVRVAARHRVG</sequence>
<dbReference type="RefSeq" id="WP_268003971.1">
    <property type="nucleotide sequence ID" value="NZ_BSUT01000001.1"/>
</dbReference>
<evidence type="ECO:0000313" key="3">
    <source>
        <dbReference type="Proteomes" id="UP001164761"/>
    </source>
</evidence>
<organism evidence="2 3">
    <name type="scientific">Alicyclobacillus fastidiosus</name>
    <dbReference type="NCBI Taxonomy" id="392011"/>
    <lineage>
        <taxon>Bacteria</taxon>
        <taxon>Bacillati</taxon>
        <taxon>Bacillota</taxon>
        <taxon>Bacilli</taxon>
        <taxon>Bacillales</taxon>
        <taxon>Alicyclobacillaceae</taxon>
        <taxon>Alicyclobacillus</taxon>
    </lineage>
</organism>
<gene>
    <name evidence="2" type="ORF">NZD89_16955</name>
</gene>
<dbReference type="Proteomes" id="UP001164761">
    <property type="component" value="Chromosome"/>
</dbReference>
<protein>
    <submittedName>
        <fullName evidence="2">Uncharacterized protein</fullName>
    </submittedName>
</protein>